<feature type="transmembrane region" description="Helical" evidence="1">
    <location>
        <begin position="39"/>
        <end position="61"/>
    </location>
</feature>
<keyword evidence="1" id="KW-0812">Transmembrane</keyword>
<sequence length="224" mass="24867">MTNHEKYKQAFDCLTTDAEINLNPASIRRSRTTRVVRRMCYTAACLVMMFAASNGICYAATGKSLVHTIIVMADGSNVEISEDDNSVTFTIEKTGDLSYTTAENGRLYLNLNDEKTDITDQCSDTDYFRKDYTDSEGNKHVLIAGGTVESYGWAEYIFNAEGKYIFNTMNIPTDEANPDETPVWFAKAEKDLGVDADALLEQGGSYKIDETGIEQTETVTESAQ</sequence>
<protein>
    <submittedName>
        <fullName evidence="2">Uncharacterized protein</fullName>
    </submittedName>
</protein>
<evidence type="ECO:0000313" key="2">
    <source>
        <dbReference type="EMBL" id="QNL99609.1"/>
    </source>
</evidence>
<evidence type="ECO:0000256" key="1">
    <source>
        <dbReference type="SAM" id="Phobius"/>
    </source>
</evidence>
<keyword evidence="1" id="KW-1133">Transmembrane helix</keyword>
<gene>
    <name evidence="2" type="ORF">H9Q76_13010</name>
</gene>
<dbReference type="RefSeq" id="WP_021984568.1">
    <property type="nucleotide sequence ID" value="NZ_CP060632.1"/>
</dbReference>
<dbReference type="Proteomes" id="UP000515819">
    <property type="component" value="Chromosome"/>
</dbReference>
<proteinExistence type="predicted"/>
<dbReference type="KEGG" id="wcp:H9Q76_13010"/>
<organism evidence="2 3">
    <name type="scientific">Wujia chipingensis</name>
    <dbReference type="NCBI Taxonomy" id="2763670"/>
    <lineage>
        <taxon>Bacteria</taxon>
        <taxon>Bacillati</taxon>
        <taxon>Bacillota</taxon>
        <taxon>Clostridia</taxon>
        <taxon>Lachnospirales</taxon>
        <taxon>Lachnospiraceae</taxon>
        <taxon>Wujia</taxon>
    </lineage>
</organism>
<dbReference type="EMBL" id="CP060632">
    <property type="protein sequence ID" value="QNL99609.1"/>
    <property type="molecule type" value="Genomic_DNA"/>
</dbReference>
<keyword evidence="3" id="KW-1185">Reference proteome</keyword>
<accession>A0A7G9FM28</accession>
<keyword evidence="1" id="KW-0472">Membrane</keyword>
<reference evidence="2 3" key="1">
    <citation type="submission" date="2020-08" db="EMBL/GenBank/DDBJ databases">
        <authorList>
            <person name="Liu C."/>
            <person name="Sun Q."/>
        </authorList>
    </citation>
    <scope>NUCLEOTIDE SEQUENCE [LARGE SCALE GENOMIC DNA]</scope>
    <source>
        <strain evidence="2 3">NSJ-4</strain>
    </source>
</reference>
<name>A0A7G9FM28_9FIRM</name>
<evidence type="ECO:0000313" key="3">
    <source>
        <dbReference type="Proteomes" id="UP000515819"/>
    </source>
</evidence>
<dbReference type="AlphaFoldDB" id="A0A7G9FM28"/>